<dbReference type="InParanoid" id="A0A1Y5SM66"/>
<keyword evidence="3" id="KW-0597">Phosphoprotein</keyword>
<dbReference type="CDD" id="cd17538">
    <property type="entry name" value="REC_D1_PleD-like"/>
    <property type="match status" value="1"/>
</dbReference>
<dbReference type="EMBL" id="FWFR01000001">
    <property type="protein sequence ID" value="SLN43906.1"/>
    <property type="molecule type" value="Genomic_DNA"/>
</dbReference>
<evidence type="ECO:0000256" key="2">
    <source>
        <dbReference type="ARBA" id="ARBA00034247"/>
    </source>
</evidence>
<dbReference type="InterPro" id="IPR029787">
    <property type="entry name" value="Nucleotide_cyclase"/>
</dbReference>
<proteinExistence type="predicted"/>
<dbReference type="OrthoDB" id="9812260at2"/>
<reference evidence="6 7" key="1">
    <citation type="submission" date="2017-03" db="EMBL/GenBank/DDBJ databases">
        <authorList>
            <person name="Afonso C.L."/>
            <person name="Miller P.J."/>
            <person name="Scott M.A."/>
            <person name="Spackman E."/>
            <person name="Goraichik I."/>
            <person name="Dimitrov K.M."/>
            <person name="Suarez D.L."/>
            <person name="Swayne D.E."/>
        </authorList>
    </citation>
    <scope>NUCLEOTIDE SEQUENCE [LARGE SCALE GENOMIC DNA]</scope>
    <source>
        <strain evidence="6 7">CECT 7691</strain>
    </source>
</reference>
<comment type="catalytic activity">
    <reaction evidence="2">
        <text>2 GTP = 3',3'-c-di-GMP + 2 diphosphate</text>
        <dbReference type="Rhea" id="RHEA:24898"/>
        <dbReference type="ChEBI" id="CHEBI:33019"/>
        <dbReference type="ChEBI" id="CHEBI:37565"/>
        <dbReference type="ChEBI" id="CHEBI:58805"/>
        <dbReference type="EC" id="2.7.7.65"/>
    </reaction>
</comment>
<dbReference type="GO" id="GO:0043709">
    <property type="term" value="P:cell adhesion involved in single-species biofilm formation"/>
    <property type="evidence" value="ECO:0007669"/>
    <property type="project" value="TreeGrafter"/>
</dbReference>
<dbReference type="SMART" id="SM00448">
    <property type="entry name" value="REC"/>
    <property type="match status" value="2"/>
</dbReference>
<keyword evidence="7" id="KW-1185">Reference proteome</keyword>
<dbReference type="InterPro" id="IPR001789">
    <property type="entry name" value="Sig_transdc_resp-reg_receiver"/>
</dbReference>
<comment type="caution">
    <text evidence="3">Lacks conserved residue(s) required for the propagation of feature annotation.</text>
</comment>
<dbReference type="EC" id="2.7.7.65" evidence="1"/>
<dbReference type="GO" id="GO:0052621">
    <property type="term" value="F:diguanylate cyclase activity"/>
    <property type="evidence" value="ECO:0007669"/>
    <property type="project" value="UniProtKB-EC"/>
</dbReference>
<evidence type="ECO:0000256" key="1">
    <source>
        <dbReference type="ARBA" id="ARBA00012528"/>
    </source>
</evidence>
<dbReference type="PANTHER" id="PTHR45138">
    <property type="entry name" value="REGULATORY COMPONENTS OF SENSORY TRANSDUCTION SYSTEM"/>
    <property type="match status" value="1"/>
</dbReference>
<sequence length="455" mass="50899">MSARVLVVDDVLPNVKVLEAKLTAEYFDVLTAFNGRDALETIYNEHPDIVLLDVMMPIMDGFEVCQKIKADPAIAHIPVVMVTALSGQQDRVRGLEAGADDFLTKPVDDVALFARVRSLVRLKMMMDELRLREETGQDFGVIDSTAASDGSEVRGRVLVIEDYEISAEAIRETLGDQHDIQIEPDCAHALERATTESFDLVIVSMAVENYDPLRFCSQIRSTEETRQLPILTLVDEGDSARLIKGLELGVSDYLMRPLERHELTARTRTQIRRKHYQDRLRSNYQRSMAMAVTDSLTGLFNRRYLNNHLENLLSHREDEGKPLSMLILDIDHFKRINDTHGHGVGDEVLKQFAQRMGLNLRGVDLAARIGGEEFVVVMPSTDLALAEGIAERLRRAVGDEPFKVNGTDQPLEVTCSIGVITARSGESPKEALARADAALYEAKHRGRNKVVKRIA</sequence>
<evidence type="ECO:0000259" key="4">
    <source>
        <dbReference type="PROSITE" id="PS50110"/>
    </source>
</evidence>
<dbReference type="GO" id="GO:0005886">
    <property type="term" value="C:plasma membrane"/>
    <property type="evidence" value="ECO:0007669"/>
    <property type="project" value="TreeGrafter"/>
</dbReference>
<organism evidence="6 7">
    <name type="scientific">Oceanibacterium hippocampi</name>
    <dbReference type="NCBI Taxonomy" id="745714"/>
    <lineage>
        <taxon>Bacteria</taxon>
        <taxon>Pseudomonadati</taxon>
        <taxon>Pseudomonadota</taxon>
        <taxon>Alphaproteobacteria</taxon>
        <taxon>Sneathiellales</taxon>
        <taxon>Sneathiellaceae</taxon>
        <taxon>Oceanibacterium</taxon>
    </lineage>
</organism>
<evidence type="ECO:0000259" key="5">
    <source>
        <dbReference type="PROSITE" id="PS50887"/>
    </source>
</evidence>
<dbReference type="Pfam" id="PF00990">
    <property type="entry name" value="GGDEF"/>
    <property type="match status" value="1"/>
</dbReference>
<dbReference type="FunFam" id="3.30.70.270:FF:000001">
    <property type="entry name" value="Diguanylate cyclase domain protein"/>
    <property type="match status" value="1"/>
</dbReference>
<dbReference type="AlphaFoldDB" id="A0A1Y5SM66"/>
<feature type="domain" description="Response regulatory" evidence="4">
    <location>
        <begin position="4"/>
        <end position="120"/>
    </location>
</feature>
<dbReference type="SUPFAM" id="SSF55073">
    <property type="entry name" value="Nucleotide cyclase"/>
    <property type="match status" value="1"/>
</dbReference>
<protein>
    <recommendedName>
        <fullName evidence="1">diguanylate cyclase</fullName>
        <ecNumber evidence="1">2.7.7.65</ecNumber>
    </recommendedName>
</protein>
<dbReference type="SUPFAM" id="SSF52172">
    <property type="entry name" value="CheY-like"/>
    <property type="match status" value="2"/>
</dbReference>
<feature type="domain" description="GGDEF" evidence="5">
    <location>
        <begin position="321"/>
        <end position="455"/>
    </location>
</feature>
<feature type="domain" description="Response regulatory" evidence="4">
    <location>
        <begin position="156"/>
        <end position="271"/>
    </location>
</feature>
<dbReference type="InterPro" id="IPR043128">
    <property type="entry name" value="Rev_trsase/Diguanyl_cyclase"/>
</dbReference>
<dbReference type="PROSITE" id="PS50110">
    <property type="entry name" value="RESPONSE_REGULATORY"/>
    <property type="match status" value="2"/>
</dbReference>
<evidence type="ECO:0000313" key="7">
    <source>
        <dbReference type="Proteomes" id="UP000193200"/>
    </source>
</evidence>
<accession>A0A1Y5SM66</accession>
<evidence type="ECO:0000313" key="6">
    <source>
        <dbReference type="EMBL" id="SLN43906.1"/>
    </source>
</evidence>
<dbReference type="GO" id="GO:0000160">
    <property type="term" value="P:phosphorelay signal transduction system"/>
    <property type="evidence" value="ECO:0007669"/>
    <property type="project" value="InterPro"/>
</dbReference>
<dbReference type="RefSeq" id="WP_085883071.1">
    <property type="nucleotide sequence ID" value="NZ_FWFR01000001.1"/>
</dbReference>
<dbReference type="InterPro" id="IPR050469">
    <property type="entry name" value="Diguanylate_Cyclase"/>
</dbReference>
<dbReference type="PROSITE" id="PS50887">
    <property type="entry name" value="GGDEF"/>
    <property type="match status" value="1"/>
</dbReference>
<dbReference type="FunFam" id="3.40.50.2300:FF:000574">
    <property type="entry name" value="Response regulator PleD"/>
    <property type="match status" value="1"/>
</dbReference>
<evidence type="ECO:0000256" key="3">
    <source>
        <dbReference type="PROSITE-ProRule" id="PRU00169"/>
    </source>
</evidence>
<dbReference type="CDD" id="cd01949">
    <property type="entry name" value="GGDEF"/>
    <property type="match status" value="1"/>
</dbReference>
<name>A0A1Y5SM66_9PROT</name>
<dbReference type="InterPro" id="IPR000160">
    <property type="entry name" value="GGDEF_dom"/>
</dbReference>
<dbReference type="Gene3D" id="3.30.70.270">
    <property type="match status" value="1"/>
</dbReference>
<dbReference type="NCBIfam" id="TIGR00254">
    <property type="entry name" value="GGDEF"/>
    <property type="match status" value="1"/>
</dbReference>
<dbReference type="InterPro" id="IPR011006">
    <property type="entry name" value="CheY-like_superfamily"/>
</dbReference>
<dbReference type="Pfam" id="PF00072">
    <property type="entry name" value="Response_reg"/>
    <property type="match status" value="2"/>
</dbReference>
<dbReference type="Proteomes" id="UP000193200">
    <property type="component" value="Unassembled WGS sequence"/>
</dbReference>
<dbReference type="GO" id="GO:1902201">
    <property type="term" value="P:negative regulation of bacterial-type flagellum-dependent cell motility"/>
    <property type="evidence" value="ECO:0007669"/>
    <property type="project" value="TreeGrafter"/>
</dbReference>
<gene>
    <name evidence="6" type="primary">pleD_3</name>
    <name evidence="6" type="ORF">OCH7691_01841</name>
</gene>
<feature type="modified residue" description="4-aspartylphosphate" evidence="3">
    <location>
        <position position="53"/>
    </location>
</feature>
<dbReference type="Gene3D" id="3.40.50.2300">
    <property type="match status" value="1"/>
</dbReference>
<dbReference type="PANTHER" id="PTHR45138:SF9">
    <property type="entry name" value="DIGUANYLATE CYCLASE DGCM-RELATED"/>
    <property type="match status" value="1"/>
</dbReference>
<dbReference type="NCBIfam" id="NF007135">
    <property type="entry name" value="PRK09581.1"/>
    <property type="match status" value="1"/>
</dbReference>
<dbReference type="SMART" id="SM00267">
    <property type="entry name" value="GGDEF"/>
    <property type="match status" value="1"/>
</dbReference>